<reference evidence="4 5" key="1">
    <citation type="submission" date="2018-03" db="EMBL/GenBank/DDBJ databases">
        <title>Aquarubrobacter algicola gen. nov., sp. nov., a novel actinobacterium isolated from shallow eutrophic lake during the end of cyanobacterial harmful algal blooms.</title>
        <authorList>
            <person name="Chun S.J."/>
        </authorList>
    </citation>
    <scope>NUCLEOTIDE SEQUENCE [LARGE SCALE GENOMIC DNA]</scope>
    <source>
        <strain evidence="4 5">Seoho-28</strain>
    </source>
</reference>
<proteinExistence type="predicted"/>
<comment type="caution">
    <text evidence="4">The sequence shown here is derived from an EMBL/GenBank/DDBJ whole genome shotgun (WGS) entry which is preliminary data.</text>
</comment>
<organism evidence="4 5">
    <name type="scientific">Paraconexibacter algicola</name>
    <dbReference type="NCBI Taxonomy" id="2133960"/>
    <lineage>
        <taxon>Bacteria</taxon>
        <taxon>Bacillati</taxon>
        <taxon>Actinomycetota</taxon>
        <taxon>Thermoleophilia</taxon>
        <taxon>Solirubrobacterales</taxon>
        <taxon>Paraconexibacteraceae</taxon>
        <taxon>Paraconexibacter</taxon>
    </lineage>
</organism>
<evidence type="ECO:0000313" key="5">
    <source>
        <dbReference type="Proteomes" id="UP000240739"/>
    </source>
</evidence>
<dbReference type="PANTHER" id="PTHR46580:SF4">
    <property type="entry name" value="ATP_GTP-BINDING PROTEIN"/>
    <property type="match status" value="1"/>
</dbReference>
<feature type="signal peptide" evidence="3">
    <location>
        <begin position="1"/>
        <end position="21"/>
    </location>
</feature>
<dbReference type="Gene3D" id="2.130.10.130">
    <property type="entry name" value="Integrin alpha, N-terminal"/>
    <property type="match status" value="1"/>
</dbReference>
<dbReference type="InterPro" id="IPR028994">
    <property type="entry name" value="Integrin_alpha_N"/>
</dbReference>
<feature type="region of interest" description="Disordered" evidence="2">
    <location>
        <begin position="513"/>
        <end position="552"/>
    </location>
</feature>
<dbReference type="Proteomes" id="UP000240739">
    <property type="component" value="Unassembled WGS sequence"/>
</dbReference>
<keyword evidence="1 3" id="KW-0732">Signal</keyword>
<feature type="chain" id="PRO_5039070858" description="VCBS repeat-containing protein" evidence="3">
    <location>
        <begin position="22"/>
        <end position="642"/>
    </location>
</feature>
<dbReference type="InterPro" id="IPR013517">
    <property type="entry name" value="FG-GAP"/>
</dbReference>
<dbReference type="Gene3D" id="2.60.40.2700">
    <property type="match status" value="1"/>
</dbReference>
<dbReference type="SUPFAM" id="SSF69318">
    <property type="entry name" value="Integrin alpha N-terminal domain"/>
    <property type="match status" value="2"/>
</dbReference>
<dbReference type="EMBL" id="PYYB01000001">
    <property type="protein sequence ID" value="PTL60073.1"/>
    <property type="molecule type" value="Genomic_DNA"/>
</dbReference>
<dbReference type="AlphaFoldDB" id="A0A2T4ULE4"/>
<name>A0A2T4ULE4_9ACTN</name>
<keyword evidence="5" id="KW-1185">Reference proteome</keyword>
<evidence type="ECO:0000256" key="1">
    <source>
        <dbReference type="ARBA" id="ARBA00022729"/>
    </source>
</evidence>
<evidence type="ECO:0000313" key="4">
    <source>
        <dbReference type="EMBL" id="PTL60073.1"/>
    </source>
</evidence>
<evidence type="ECO:0000256" key="3">
    <source>
        <dbReference type="SAM" id="SignalP"/>
    </source>
</evidence>
<dbReference type="PANTHER" id="PTHR46580">
    <property type="entry name" value="SENSOR KINASE-RELATED"/>
    <property type="match status" value="1"/>
</dbReference>
<dbReference type="Pfam" id="PF13517">
    <property type="entry name" value="FG-GAP_3"/>
    <property type="match status" value="1"/>
</dbReference>
<evidence type="ECO:0000256" key="2">
    <source>
        <dbReference type="SAM" id="MobiDB-lite"/>
    </source>
</evidence>
<sequence>MRRRRVVVGAALGALGLTAWSAPGAAGAAVTPTFQVGPSGFVAPFPGASLVPDACVGDYDADGHADVAVAVGGEEPTTPPVKLVVRFGDGTGALSAPVEAARTPAFVSTSPRCVALEATPGGPTEIALTHASSQVTIASSSGRAFAQQTLDAGPGRVVGLDAGDLDLDGDDDLVILRQVVTGDSVDLLVPFENTGTGFVERASNATTLTDPTRVQLVDLGEDGRPDAIVSSTSPGAVVVLPALRATLGFGPARAVAGVGGVGGRNAVTAGDVTGDGRADLLVGGDGVLRAFAGDGTGGVAAPQTIPGVPVAQFGSATVVLDADGDGALDAVAAAPPASPGTAGSAFRAVAFAGSLDPAARFLASATSTFGASTSAATTETTQRLVPGDLDEDGRPDLVAVTGGGAGAEPRIAVLLNTTAVPSVREVSASATSATSAVVRATVRGSNLPATAEVELVRSNGQVDVVAGSQQAVPADAPAATVELPVAGLPPATASALRVVVRTANGATRSRGVVVTTPAAPPGGGPTSGSPVPGTSAGGAGTPSAAPGVLQNRVRPRIRGRARVGQALACDVGAWSDGGRFIVRWLRGSQQVRGATTILRTVKAGDRGKTLRCRVTLRRDDGAALTVTSPPVRVPVRTSGRRR</sequence>
<evidence type="ECO:0008006" key="6">
    <source>
        <dbReference type="Google" id="ProtNLM"/>
    </source>
</evidence>
<gene>
    <name evidence="4" type="ORF">C7Y72_10670</name>
</gene>
<protein>
    <recommendedName>
        <fullName evidence="6">VCBS repeat-containing protein</fullName>
    </recommendedName>
</protein>
<accession>A0A2T4ULE4</accession>